<name>F8EZT5_GRAC1</name>
<accession>F8EZT5</accession>
<dbReference type="AlphaFoldDB" id="F8EZT5"/>
<protein>
    <submittedName>
        <fullName evidence="2">NADH:ubiquinone oxidoreductase complex I intermediate-associated protein 30</fullName>
    </submittedName>
</protein>
<feature type="domain" description="NADH:ubiquinone oxidoreductase intermediate-associated protein 30" evidence="1">
    <location>
        <begin position="30"/>
        <end position="97"/>
    </location>
</feature>
<evidence type="ECO:0000259" key="1">
    <source>
        <dbReference type="Pfam" id="PF08547"/>
    </source>
</evidence>
<evidence type="ECO:0000313" key="2">
    <source>
        <dbReference type="EMBL" id="AEJ18448.1"/>
    </source>
</evidence>
<reference evidence="3" key="1">
    <citation type="journal article" date="2013" name="Stand. Genomic Sci.">
        <title>Genome sequence of the thermophilic fresh-water bacterium Spirochaeta caldaria type strain (H1(T)), reclassification of Spirochaeta caldaria, Spirochaeta stenostrepta, and Spirochaeta zuelzerae in the genus Treponema as Treponema caldaria comb. nov., Treponema stenostrepta comb. nov., and Treponema zuelzerae comb. nov., and emendation of the genus Treponema.</title>
        <authorList>
            <person name="Abt B."/>
            <person name="Goker M."/>
            <person name="Scheuner C."/>
            <person name="Han C."/>
            <person name="Lu M."/>
            <person name="Misra M."/>
            <person name="Lapidus A."/>
            <person name="Nolan M."/>
            <person name="Lucas S."/>
            <person name="Hammon N."/>
            <person name="Deshpande S."/>
            <person name="Cheng J.F."/>
            <person name="Tapia R."/>
            <person name="Goodwin L.A."/>
            <person name="Pitluck S."/>
            <person name="Liolios K."/>
            <person name="Pagani I."/>
            <person name="Ivanova N."/>
            <person name="Mavromatis K."/>
            <person name="Mikhailova N."/>
            <person name="Huntemann M."/>
            <person name="Pati A."/>
            <person name="Chen A."/>
            <person name="Palaniappan K."/>
            <person name="Land M."/>
            <person name="Hauser L."/>
            <person name="Jeffries C.D."/>
            <person name="Rohde M."/>
            <person name="Spring S."/>
            <person name="Gronow S."/>
            <person name="Detter J.C."/>
            <person name="Bristow J."/>
            <person name="Eisen J.A."/>
            <person name="Markowitz V."/>
            <person name="Hugenholtz P."/>
            <person name="Kyrpides N.C."/>
            <person name="Woyke T."/>
            <person name="Klenk H.P."/>
        </authorList>
    </citation>
    <scope>NUCLEOTIDE SEQUENCE</scope>
    <source>
        <strain evidence="3">ATCC 51460 / DSM 7334 / H1</strain>
    </source>
</reference>
<dbReference type="STRING" id="744872.Spica_0282"/>
<sequence>MFVFQEALSIEPPQFFTISDLSASPSEQPNWVWEAFADRVMGGKSELAEPLIIQVDESKALVLAGRVVTKGGGFIQVRLRNTKGLFDASAYSGVKLTPGPTRSTIRIPWSAFVAESTGKKAVRTNYISSVALVAAFEDFNAYMRIYRVAFYR</sequence>
<dbReference type="EMBL" id="CP002868">
    <property type="protein sequence ID" value="AEJ18448.1"/>
    <property type="molecule type" value="Genomic_DNA"/>
</dbReference>
<dbReference type="InterPro" id="IPR008979">
    <property type="entry name" value="Galactose-bd-like_sf"/>
</dbReference>
<organism evidence="2 3">
    <name type="scientific">Gracilinema caldarium (strain ATCC 51460 / DSM 7334 / H1)</name>
    <name type="common">Treponema caldarium</name>
    <dbReference type="NCBI Taxonomy" id="744872"/>
    <lineage>
        <taxon>Bacteria</taxon>
        <taxon>Pseudomonadati</taxon>
        <taxon>Spirochaetota</taxon>
        <taxon>Spirochaetia</taxon>
        <taxon>Spirochaetales</taxon>
        <taxon>Breznakiellaceae</taxon>
        <taxon>Gracilinema</taxon>
    </lineage>
</organism>
<dbReference type="RefSeq" id="WP_013967761.1">
    <property type="nucleotide sequence ID" value="NC_015732.1"/>
</dbReference>
<dbReference type="OrthoDB" id="442188at2"/>
<dbReference type="Proteomes" id="UP000000503">
    <property type="component" value="Chromosome"/>
</dbReference>
<gene>
    <name evidence="2" type="ordered locus">Spica_0282</name>
</gene>
<dbReference type="HOGENOM" id="CLU_1721544_0_0_12"/>
<dbReference type="SUPFAM" id="SSF49785">
    <property type="entry name" value="Galactose-binding domain-like"/>
    <property type="match status" value="1"/>
</dbReference>
<keyword evidence="3" id="KW-1185">Reference proteome</keyword>
<dbReference type="Pfam" id="PF08547">
    <property type="entry name" value="CIA30"/>
    <property type="match status" value="1"/>
</dbReference>
<dbReference type="InterPro" id="IPR013857">
    <property type="entry name" value="NADH-UbQ_OxRdtase-assoc_prot30"/>
</dbReference>
<evidence type="ECO:0000313" key="3">
    <source>
        <dbReference type="Proteomes" id="UP000000503"/>
    </source>
</evidence>
<proteinExistence type="predicted"/>
<dbReference type="KEGG" id="scd:Spica_0282"/>